<dbReference type="GO" id="GO:0008610">
    <property type="term" value="P:lipid biosynthetic process"/>
    <property type="evidence" value="ECO:0007669"/>
    <property type="project" value="TreeGrafter"/>
</dbReference>
<dbReference type="InterPro" id="IPR012223">
    <property type="entry name" value="TEII"/>
</dbReference>
<reference evidence="3 4" key="1">
    <citation type="submission" date="2018-02" db="EMBL/GenBank/DDBJ databases">
        <title>FDA/CDC Antimicrobial Resistant Isolate Bank Genome Sequencing.</title>
        <authorList>
            <person name="Benahmed F.H."/>
            <person name="Lutgring J.D."/>
            <person name="Yoo B."/>
            <person name="Machado M."/>
            <person name="Brown A."/>
            <person name="McAllister G."/>
            <person name="Perry A."/>
            <person name="Halpin A.L."/>
            <person name="Vavikolanu K."/>
            <person name="Ott S."/>
            <person name="Zhao X."/>
            <person name="Tallon L.J."/>
            <person name="Sadzewicz L."/>
            <person name="Aluvathingal J."/>
            <person name="Nadendla S."/>
            <person name="Voskania-kordi A."/>
            <person name="Simonyan V."/>
            <person name="Patel J."/>
            <person name="Shawar R.M."/>
        </authorList>
    </citation>
    <scope>NUCLEOTIDE SEQUENCE [LARGE SCALE GENOMIC DNA]</scope>
    <source>
        <strain evidence="3 4">AR_0356</strain>
    </source>
</reference>
<dbReference type="EMBL" id="CP027169">
    <property type="protein sequence ID" value="AVK07326.1"/>
    <property type="molecule type" value="Genomic_DNA"/>
</dbReference>
<keyword evidence="3" id="KW-0378">Hydrolase</keyword>
<dbReference type="AlphaFoldDB" id="A0A2R3IZJ0"/>
<dbReference type="Pfam" id="PF00975">
    <property type="entry name" value="Thioesterase"/>
    <property type="match status" value="1"/>
</dbReference>
<evidence type="ECO:0000256" key="1">
    <source>
        <dbReference type="ARBA" id="ARBA00007169"/>
    </source>
</evidence>
<protein>
    <submittedName>
        <fullName evidence="3">Alpha/beta hydrolase family protein</fullName>
    </submittedName>
</protein>
<dbReference type="InterPro" id="IPR001031">
    <property type="entry name" value="Thioesterase"/>
</dbReference>
<evidence type="ECO:0000259" key="2">
    <source>
        <dbReference type="Pfam" id="PF00975"/>
    </source>
</evidence>
<evidence type="ECO:0000313" key="3">
    <source>
        <dbReference type="EMBL" id="AVK07326.1"/>
    </source>
</evidence>
<dbReference type="SUPFAM" id="SSF53474">
    <property type="entry name" value="alpha/beta-Hydrolases"/>
    <property type="match status" value="1"/>
</dbReference>
<comment type="similarity">
    <text evidence="1">Belongs to the thioesterase family.</text>
</comment>
<gene>
    <name evidence="3" type="ORF">CSB93_3367</name>
</gene>
<keyword evidence="4" id="KW-1185">Reference proteome</keyword>
<dbReference type="InterPro" id="IPR029058">
    <property type="entry name" value="AB_hydrolase_fold"/>
</dbReference>
<name>A0A2R3IZJ0_9PSED</name>
<proteinExistence type="inferred from homology"/>
<dbReference type="GO" id="GO:0016787">
    <property type="term" value="F:hydrolase activity"/>
    <property type="evidence" value="ECO:0007669"/>
    <property type="project" value="UniProtKB-KW"/>
</dbReference>
<organism evidence="3 4">
    <name type="scientific">Pseudomonas paraeruginosa</name>
    <dbReference type="NCBI Taxonomy" id="2994495"/>
    <lineage>
        <taxon>Bacteria</taxon>
        <taxon>Pseudomonadati</taxon>
        <taxon>Pseudomonadota</taxon>
        <taxon>Gammaproteobacteria</taxon>
        <taxon>Pseudomonadales</taxon>
        <taxon>Pseudomonadaceae</taxon>
        <taxon>Pseudomonas</taxon>
    </lineage>
</organism>
<dbReference type="PANTHER" id="PTHR11487:SF0">
    <property type="entry name" value="S-ACYL FATTY ACID SYNTHASE THIOESTERASE, MEDIUM CHAIN"/>
    <property type="match status" value="1"/>
</dbReference>
<feature type="domain" description="Thioesterase" evidence="2">
    <location>
        <begin position="23"/>
        <end position="244"/>
    </location>
</feature>
<accession>A0A2R3IZJ0</accession>
<sequence>MSGHAYDERWLLLPRPRPRPRLRLICFPYAGGNPDLFRGWVDDLDQDVELLAVRLPGRGCRIKEAPYEDWPALIEDCLEALAPYLDSPHAFYGHSFGGRLAYELAQNTRHSHPGATRRLFVSGCRSPASPQAQPHLHTLCAEDFQQALRSMGGTPPAVLESEMLMRLMLPALRSDMRLSEIWQDWHPVPLDIPIHAYFGHDDPIDRQDSMAGWSKHTTDDFELVGIDGGHFFLDSHRRQLLDSMSTRMRHEHAHA</sequence>
<dbReference type="Gene3D" id="3.40.50.1820">
    <property type="entry name" value="alpha/beta hydrolase"/>
    <property type="match status" value="1"/>
</dbReference>
<dbReference type="Proteomes" id="UP000238390">
    <property type="component" value="Chromosome"/>
</dbReference>
<dbReference type="PANTHER" id="PTHR11487">
    <property type="entry name" value="THIOESTERASE"/>
    <property type="match status" value="1"/>
</dbReference>
<evidence type="ECO:0000313" key="4">
    <source>
        <dbReference type="Proteomes" id="UP000238390"/>
    </source>
</evidence>
<dbReference type="RefSeq" id="WP_058145865.1">
    <property type="nucleotide sequence ID" value="NZ_CP027169.1"/>
</dbReference>